<feature type="compositionally biased region" description="Polar residues" evidence="1">
    <location>
        <begin position="641"/>
        <end position="663"/>
    </location>
</feature>
<dbReference type="Pfam" id="PF00622">
    <property type="entry name" value="SPRY"/>
    <property type="match status" value="1"/>
</dbReference>
<feature type="region of interest" description="Disordered" evidence="1">
    <location>
        <begin position="640"/>
        <end position="665"/>
    </location>
</feature>
<dbReference type="Gene3D" id="2.60.120.920">
    <property type="match status" value="1"/>
</dbReference>
<evidence type="ECO:0000256" key="1">
    <source>
        <dbReference type="SAM" id="MobiDB-lite"/>
    </source>
</evidence>
<dbReference type="InterPro" id="IPR024964">
    <property type="entry name" value="CTLH/CRA"/>
</dbReference>
<feature type="domain" description="CTLH" evidence="3">
    <location>
        <begin position="535"/>
        <end position="593"/>
    </location>
</feature>
<dbReference type="InterPro" id="IPR013320">
    <property type="entry name" value="ConA-like_dom_sf"/>
</dbReference>
<feature type="compositionally biased region" description="Low complexity" evidence="1">
    <location>
        <begin position="1"/>
        <end position="10"/>
    </location>
</feature>
<dbReference type="AlphaFoldDB" id="A0A8H7FB23"/>
<feature type="region of interest" description="Disordered" evidence="1">
    <location>
        <begin position="598"/>
        <end position="623"/>
    </location>
</feature>
<gene>
    <name evidence="4" type="ORF">Agabi119p4_687</name>
</gene>
<sequence length="784" mass="85921">MANRPARSPSIPIPRNPAAPSSARNIESVISIPNVSTSRPRLSSTQGPSGRSGTNDMVRNVSASHRPTHDPMSLSISPTRRFSRSVTLSGNHLAHPSSRISATFEPRIVHASPVPARNDDNSCTPSHSPTQLRRTSVGGRSVSAQRIAPSIPPLPNTTPVSFPRPAYLDYSALRDLLVTETSSSSFAGVTSVPQRKLEPPGPSRSAPSQSYDMSLSNDSDEDSSPSPPPPSRDARPMPTVSATSEEQVTYPLPTRWGDQNRLNVLSVSHDGRELSHHGAISNEKEHAANARANHFVPPACGIYYFEVEIRSKEQKSHVSIGFCLDHFKYSRLPGWEASSWGYHGDDGNAYEAGRPGGVTYAPTFGSGDIIGCGIDFTNHKVFYTKNQTFLGFVFDDVGKEGNIYPVVGLRHSGDCVRVNFGHDAFAFDIENHVQERRKTTWDTIMKTPLNSTLLRRRYHKNAIKSLITITEPPSILTEDESKSVLSQLVLSYLVHHGYAKAARAFHKQQNRGHGKLPEDDVEMDGVRVGDDFEGDIERRTAIVNSIMKGDIDTTLEEIRRYYPTVLEADDGLVLFKLRCRKLVELILETNEIKRGINNGKEREESSTGVSGSNIDRQLLDDDGMNMDVDDDALDFAPSIQPLHQSKSPSLRSPSVEGRSTSRPATTAEFEAALTAAIEYGQNFNNDYKLEKRPELRQMFEQASSVIAWNNPFEAGGGAADVAGQEARVVLANEVNEAILKSQGQPVRPTLEMVYRHAATCLTQLGLAGVGSAVFADVPKELLEP</sequence>
<feature type="compositionally biased region" description="Polar residues" evidence="1">
    <location>
        <begin position="606"/>
        <end position="615"/>
    </location>
</feature>
<comment type="caution">
    <text evidence="4">The sequence shown here is derived from an EMBL/GenBank/DDBJ whole genome shotgun (WGS) entry which is preliminary data.</text>
</comment>
<dbReference type="InterPro" id="IPR003877">
    <property type="entry name" value="SPRY_dom"/>
</dbReference>
<protein>
    <recommendedName>
        <fullName evidence="6">B30.2/SPRY domain-containing protein</fullName>
    </recommendedName>
</protein>
<feature type="compositionally biased region" description="Polar residues" evidence="1">
    <location>
        <begin position="31"/>
        <end position="65"/>
    </location>
</feature>
<evidence type="ECO:0000313" key="5">
    <source>
        <dbReference type="Proteomes" id="UP000629468"/>
    </source>
</evidence>
<dbReference type="SUPFAM" id="SSF49899">
    <property type="entry name" value="Concanavalin A-like lectins/glucanases"/>
    <property type="match status" value="1"/>
</dbReference>
<feature type="region of interest" description="Disordered" evidence="1">
    <location>
        <begin position="1"/>
        <end position="78"/>
    </location>
</feature>
<organism evidence="4 5">
    <name type="scientific">Agaricus bisporus var. burnettii</name>
    <dbReference type="NCBI Taxonomy" id="192524"/>
    <lineage>
        <taxon>Eukaryota</taxon>
        <taxon>Fungi</taxon>
        <taxon>Dikarya</taxon>
        <taxon>Basidiomycota</taxon>
        <taxon>Agaricomycotina</taxon>
        <taxon>Agaricomycetes</taxon>
        <taxon>Agaricomycetidae</taxon>
        <taxon>Agaricales</taxon>
        <taxon>Agaricineae</taxon>
        <taxon>Agaricaceae</taxon>
        <taxon>Agaricus</taxon>
    </lineage>
</organism>
<feature type="region of interest" description="Disordered" evidence="1">
    <location>
        <begin position="112"/>
        <end position="161"/>
    </location>
</feature>
<dbReference type="InterPro" id="IPR013144">
    <property type="entry name" value="CRA_dom"/>
</dbReference>
<accession>A0A8H7FB23</accession>
<dbReference type="SMART" id="SM00449">
    <property type="entry name" value="SPRY"/>
    <property type="match status" value="1"/>
</dbReference>
<dbReference type="PANTHER" id="PTHR12864">
    <property type="entry name" value="RAN BINDING PROTEIN 9-RELATED"/>
    <property type="match status" value="1"/>
</dbReference>
<dbReference type="InterPro" id="IPR001870">
    <property type="entry name" value="B30.2/SPRY"/>
</dbReference>
<dbReference type="Pfam" id="PF10607">
    <property type="entry name" value="CTLH"/>
    <property type="match status" value="1"/>
</dbReference>
<evidence type="ECO:0000259" key="2">
    <source>
        <dbReference type="PROSITE" id="PS50188"/>
    </source>
</evidence>
<reference evidence="4 5" key="1">
    <citation type="journal article" name="Sci. Rep.">
        <title>Telomere-to-telomere assembled and centromere annotated genomes of the two main subspecies of the button mushroom Agaricus bisporus reveal especially polymorphic chromosome ends.</title>
        <authorList>
            <person name="Sonnenberg A.S.M."/>
            <person name="Sedaghat-Telgerd N."/>
            <person name="Lavrijssen B."/>
            <person name="Ohm R.A."/>
            <person name="Hendrickx P.M."/>
            <person name="Scholtmeijer K."/>
            <person name="Baars J.J.P."/>
            <person name="van Peer A."/>
        </authorList>
    </citation>
    <scope>NUCLEOTIDE SEQUENCE [LARGE SCALE GENOMIC DNA]</scope>
    <source>
        <strain evidence="4 5">H119_p4</strain>
    </source>
</reference>
<dbReference type="InterPro" id="IPR006594">
    <property type="entry name" value="LisH"/>
</dbReference>
<proteinExistence type="predicted"/>
<dbReference type="PROSITE" id="PS50188">
    <property type="entry name" value="B302_SPRY"/>
    <property type="match status" value="1"/>
</dbReference>
<dbReference type="SMART" id="SM00757">
    <property type="entry name" value="CRA"/>
    <property type="match status" value="1"/>
</dbReference>
<feature type="domain" description="B30.2/SPRY" evidence="2">
    <location>
        <begin position="233"/>
        <end position="425"/>
    </location>
</feature>
<dbReference type="InterPro" id="IPR050618">
    <property type="entry name" value="Ubq-SigPath_Reg"/>
</dbReference>
<dbReference type="InterPro" id="IPR006595">
    <property type="entry name" value="CTLH_C"/>
</dbReference>
<dbReference type="InterPro" id="IPR043136">
    <property type="entry name" value="B30.2/SPRY_sf"/>
</dbReference>
<name>A0A8H7FB23_AGABI</name>
<dbReference type="SMART" id="SM00668">
    <property type="entry name" value="CTLH"/>
    <property type="match status" value="1"/>
</dbReference>
<dbReference type="PROSITE" id="PS50896">
    <property type="entry name" value="LISH"/>
    <property type="match status" value="1"/>
</dbReference>
<dbReference type="Proteomes" id="UP000629468">
    <property type="component" value="Unassembled WGS sequence"/>
</dbReference>
<evidence type="ECO:0000313" key="4">
    <source>
        <dbReference type="EMBL" id="KAF7784522.1"/>
    </source>
</evidence>
<evidence type="ECO:0008006" key="6">
    <source>
        <dbReference type="Google" id="ProtNLM"/>
    </source>
</evidence>
<dbReference type="PROSITE" id="PS50897">
    <property type="entry name" value="CTLH"/>
    <property type="match status" value="1"/>
</dbReference>
<feature type="region of interest" description="Disordered" evidence="1">
    <location>
        <begin position="183"/>
        <end position="255"/>
    </location>
</feature>
<evidence type="ECO:0000259" key="3">
    <source>
        <dbReference type="PROSITE" id="PS50897"/>
    </source>
</evidence>
<feature type="compositionally biased region" description="Polar residues" evidence="1">
    <location>
        <begin position="121"/>
        <end position="134"/>
    </location>
</feature>
<feature type="compositionally biased region" description="Polar residues" evidence="1">
    <location>
        <begin position="183"/>
        <end position="193"/>
    </location>
</feature>
<dbReference type="EMBL" id="JABXXO010000001">
    <property type="protein sequence ID" value="KAF7784522.1"/>
    <property type="molecule type" value="Genomic_DNA"/>
</dbReference>